<dbReference type="AlphaFoldDB" id="A0A6P7EXU4"/>
<feature type="region of interest" description="Disordered" evidence="1">
    <location>
        <begin position="157"/>
        <end position="180"/>
    </location>
</feature>
<dbReference type="KEGG" id="dvv:114324383"/>
<feature type="compositionally biased region" description="Polar residues" evidence="1">
    <location>
        <begin position="171"/>
        <end position="180"/>
    </location>
</feature>
<dbReference type="Gene3D" id="3.15.10.30">
    <property type="entry name" value="Haemolymph juvenile hormone binding protein"/>
    <property type="match status" value="1"/>
</dbReference>
<dbReference type="Pfam" id="PF16984">
    <property type="entry name" value="Grp7_allergen"/>
    <property type="match status" value="1"/>
</dbReference>
<dbReference type="RefSeq" id="XP_028128004.1">
    <property type="nucleotide sequence ID" value="XM_028272203.1"/>
</dbReference>
<dbReference type="SUPFAM" id="SSF55394">
    <property type="entry name" value="Bactericidal permeability-increasing protein, BPI"/>
    <property type="match status" value="1"/>
</dbReference>
<dbReference type="InterPro" id="IPR010562">
    <property type="entry name" value="Haemolymph_juvenile_hormone-bd"/>
</dbReference>
<name>A0A6P7EXU4_DIAVI</name>
<proteinExistence type="predicted"/>
<dbReference type="Pfam" id="PF06585">
    <property type="entry name" value="JHBP"/>
    <property type="match status" value="1"/>
</dbReference>
<evidence type="ECO:0000256" key="1">
    <source>
        <dbReference type="SAM" id="MobiDB-lite"/>
    </source>
</evidence>
<evidence type="ECO:0000256" key="2">
    <source>
        <dbReference type="SAM" id="SignalP"/>
    </source>
</evidence>
<protein>
    <submittedName>
        <fullName evidence="3">Uncharacterized protein LOC114324383</fullName>
    </submittedName>
</protein>
<dbReference type="PANTHER" id="PTHR11008">
    <property type="entry name" value="PROTEIN TAKEOUT-LIKE PROTEIN"/>
    <property type="match status" value="1"/>
</dbReference>
<feature type="compositionally biased region" description="Low complexity" evidence="1">
    <location>
        <begin position="161"/>
        <end position="170"/>
    </location>
</feature>
<feature type="chain" id="PRO_5027673482" evidence="2">
    <location>
        <begin position="20"/>
        <end position="641"/>
    </location>
</feature>
<dbReference type="InParanoid" id="A0A6P7EXU4"/>
<feature type="signal peptide" evidence="2">
    <location>
        <begin position="1"/>
        <end position="19"/>
    </location>
</feature>
<dbReference type="FunCoup" id="A0A6P7EXU4">
    <property type="interactions" value="1"/>
</dbReference>
<reference evidence="3" key="1">
    <citation type="submission" date="2025-08" db="UniProtKB">
        <authorList>
            <consortium name="RefSeq"/>
        </authorList>
    </citation>
    <scope>IDENTIFICATION</scope>
    <source>
        <tissue evidence="3">Whole insect</tissue>
    </source>
</reference>
<sequence>MAVILCYMLLFLYSNTVFGGYSTKHQISSKIDESYIDSMFIESHSKFAEKVINDTNLESLILTNIEDDREIFFENVTKSNVFNDTEKSVKVLSSSTENLNHISPNVLSTVPKVSCNNSIMNKSTPTVTNLDLDQQSNYIDTNLTAKTLLIKNISKKDEDLSSSNTTNNTTEKTLSQDLSANSTLTEKEDLLQDVSQNVSEATLTAEQFANATLETEDLQNSSQNTLEKTETAANATLPEKKISEIIFAILQHYKQADPLGIPGVPIPDPMPIPDMSKSFPFGRMFLKDSNLFGLKNFRIEHVSANISEMKVRASLSIEVLTVRGNYTLSTWVSRAKGPYMVKLGNVSIIAVASLEVEQNGTLSAQDMDMDIEFETIDMDFQNLGFFANMFQGMMNSVGTFIFDSIKPFVLSEANTNIRNDINKEIKNIQRKFPTSVSSVDQLIFEIRKTVRSKGYDPYYVPDYTASVGFITVHLSHTWLYGLSSFYRTKEITFEMKNKTLYIFLEGSTGKLVGTTNWQASIVPGSIYRDGTVAFTINYLKVQIIASQNMDTSRPPTLDDIQLELGNIQMRFNGLGNMDYLIEFGVNILPNVLRYQIMDAIEKPVKFKIQEALDRVNVERIIMKNADQLDMGMGFENIQLLL</sequence>
<dbReference type="InterPro" id="IPR017943">
    <property type="entry name" value="Bactericidal_perm-incr_a/b_dom"/>
</dbReference>
<dbReference type="InterPro" id="IPR020234">
    <property type="entry name" value="Mite_allergen_group-7"/>
</dbReference>
<keyword evidence="2" id="KW-0732">Signal</keyword>
<organism evidence="3">
    <name type="scientific">Diabrotica virgifera virgifera</name>
    <name type="common">western corn rootworm</name>
    <dbReference type="NCBI Taxonomy" id="50390"/>
    <lineage>
        <taxon>Eukaryota</taxon>
        <taxon>Metazoa</taxon>
        <taxon>Ecdysozoa</taxon>
        <taxon>Arthropoda</taxon>
        <taxon>Hexapoda</taxon>
        <taxon>Insecta</taxon>
        <taxon>Pterygota</taxon>
        <taxon>Neoptera</taxon>
        <taxon>Endopterygota</taxon>
        <taxon>Coleoptera</taxon>
        <taxon>Polyphaga</taxon>
        <taxon>Cucujiformia</taxon>
        <taxon>Chrysomeloidea</taxon>
        <taxon>Chrysomelidae</taxon>
        <taxon>Galerucinae</taxon>
        <taxon>Diabroticina</taxon>
        <taxon>Diabroticites</taxon>
        <taxon>Diabrotica</taxon>
    </lineage>
</organism>
<dbReference type="SMART" id="SM00700">
    <property type="entry name" value="JHBP"/>
    <property type="match status" value="1"/>
</dbReference>
<dbReference type="OrthoDB" id="6412801at2759"/>
<dbReference type="PANTHER" id="PTHR11008:SF13">
    <property type="entry name" value="FI04421P"/>
    <property type="match status" value="1"/>
</dbReference>
<gene>
    <name evidence="3" type="primary">LOC114324383</name>
</gene>
<dbReference type="GO" id="GO:0008289">
    <property type="term" value="F:lipid binding"/>
    <property type="evidence" value="ECO:0007669"/>
    <property type="project" value="InterPro"/>
</dbReference>
<dbReference type="InterPro" id="IPR038602">
    <property type="entry name" value="Mite_allergen_7_sf"/>
</dbReference>
<evidence type="ECO:0000313" key="3">
    <source>
        <dbReference type="RefSeq" id="XP_028128004.1"/>
    </source>
</evidence>
<accession>A0A6P7EXU4</accession>
<dbReference type="InterPro" id="IPR038606">
    <property type="entry name" value="To_sf"/>
</dbReference>
<dbReference type="Gene3D" id="3.15.10.50">
    <property type="match status" value="1"/>
</dbReference>